<organism evidence="2 3">
    <name type="scientific">Leptobrachium leishanense</name>
    <name type="common">Leishan spiny toad</name>
    <dbReference type="NCBI Taxonomy" id="445787"/>
    <lineage>
        <taxon>Eukaryota</taxon>
        <taxon>Metazoa</taxon>
        <taxon>Chordata</taxon>
        <taxon>Craniata</taxon>
        <taxon>Vertebrata</taxon>
        <taxon>Euteleostomi</taxon>
        <taxon>Amphibia</taxon>
        <taxon>Batrachia</taxon>
        <taxon>Anura</taxon>
        <taxon>Pelobatoidea</taxon>
        <taxon>Megophryidae</taxon>
        <taxon>Leptobrachium</taxon>
    </lineage>
</organism>
<dbReference type="OrthoDB" id="8898401at2759"/>
<dbReference type="GeneTree" id="ENSGT01030000234856"/>
<dbReference type="Ensembl" id="ENSLLET00000021123.1">
    <property type="protein sequence ID" value="ENSLLEP00000020325.1"/>
    <property type="gene ID" value="ENSLLEG00000012864.1"/>
</dbReference>
<dbReference type="Proteomes" id="UP000694569">
    <property type="component" value="Unplaced"/>
</dbReference>
<accession>A0A8C5PFF6</accession>
<feature type="region of interest" description="Disordered" evidence="1">
    <location>
        <begin position="93"/>
        <end position="127"/>
    </location>
</feature>
<evidence type="ECO:0000313" key="3">
    <source>
        <dbReference type="Proteomes" id="UP000694569"/>
    </source>
</evidence>
<proteinExistence type="predicted"/>
<dbReference type="AlphaFoldDB" id="A0A8C5PFF6"/>
<evidence type="ECO:0000313" key="2">
    <source>
        <dbReference type="Ensembl" id="ENSLLEP00000020325.1"/>
    </source>
</evidence>
<keyword evidence="3" id="KW-1185">Reference proteome</keyword>
<reference evidence="2" key="1">
    <citation type="submission" date="2025-08" db="UniProtKB">
        <authorList>
            <consortium name="Ensembl"/>
        </authorList>
    </citation>
    <scope>IDENTIFICATION</scope>
</reference>
<evidence type="ECO:0000256" key="1">
    <source>
        <dbReference type="SAM" id="MobiDB-lite"/>
    </source>
</evidence>
<sequence length="127" mass="13869">MSDSSLYRLSAPVAQAPLTLSCHRVNGLCLYSWQRPYIIPEATYPPLSVGVNPNSVQRPTDISSELRTVTTAASAKPHFDFTRSIFPHDAAPTTRMINAMPPPPQNDQPYAAPTARMTSPMPPPPPE</sequence>
<protein>
    <submittedName>
        <fullName evidence="2">Uncharacterized protein</fullName>
    </submittedName>
</protein>
<name>A0A8C5PFF6_9ANUR</name>
<reference evidence="2" key="2">
    <citation type="submission" date="2025-09" db="UniProtKB">
        <authorList>
            <consortium name="Ensembl"/>
        </authorList>
    </citation>
    <scope>IDENTIFICATION</scope>
</reference>